<sequence length="471" mass="50809">MILGGVVMITCLVVVTLTILELQAKGQWLQCTYETDATNNANGTFLALRGPTALGKNSLKSLGRRDLDKRVLEIEWRVQSAGHLGWLFGAEHSLIVAHTADGSYVFEKLSHLNIDVSRLIGREPCPPGRLHAVVSPHELRRCISLSDLRFQLLGDMRFNLMTKNCHHASARLFHWAGPNMQVPSLPNKRWAYIFQKARSKSPSWLQPFFHPPVQDTRRLQKWTGRLERDPAPPSQSATAKSSVSTPTGFWRSHPDSRAASSHRTSPPGLCSLSAVLSSRYGVSPSSYHPAQSPSQTVVIRDDFLTDLDVVQLLPGNAEWSSCGHLPMYAGWPSDAFKYFLNSRSSSDIKRDSRETASSGCIGSLWVSCSLSTVRASERDSSCGSHSSGGPLWFSSCAASGSDCHSSSPYPHCVHGWMDDDGAAMSHAVCGASGPAAGGAAWEGCLCAGAFCAATLHCGEHGTPIPAGSSGP</sequence>
<dbReference type="AlphaFoldDB" id="A0A812PGS0"/>
<gene>
    <name evidence="3" type="ORF">SNAT2548_LOCUS18386</name>
</gene>
<protein>
    <recommendedName>
        <fullName evidence="5">PPPDE domain-containing protein</fullName>
    </recommendedName>
</protein>
<feature type="signal peptide" evidence="2">
    <location>
        <begin position="1"/>
        <end position="26"/>
    </location>
</feature>
<comment type="caution">
    <text evidence="3">The sequence shown here is derived from an EMBL/GenBank/DDBJ whole genome shotgun (WGS) entry which is preliminary data.</text>
</comment>
<keyword evidence="4" id="KW-1185">Reference proteome</keyword>
<evidence type="ECO:0000313" key="3">
    <source>
        <dbReference type="EMBL" id="CAE7349738.1"/>
    </source>
</evidence>
<evidence type="ECO:0000313" key="4">
    <source>
        <dbReference type="Proteomes" id="UP000604046"/>
    </source>
</evidence>
<dbReference type="Proteomes" id="UP000604046">
    <property type="component" value="Unassembled WGS sequence"/>
</dbReference>
<name>A0A812PGS0_9DINO</name>
<reference evidence="3" key="1">
    <citation type="submission" date="2021-02" db="EMBL/GenBank/DDBJ databases">
        <authorList>
            <person name="Dougan E. K."/>
            <person name="Rhodes N."/>
            <person name="Thang M."/>
            <person name="Chan C."/>
        </authorList>
    </citation>
    <scope>NUCLEOTIDE SEQUENCE</scope>
</reference>
<feature type="chain" id="PRO_5032283014" description="PPPDE domain-containing protein" evidence="2">
    <location>
        <begin position="27"/>
        <end position="471"/>
    </location>
</feature>
<evidence type="ECO:0008006" key="5">
    <source>
        <dbReference type="Google" id="ProtNLM"/>
    </source>
</evidence>
<evidence type="ECO:0000256" key="2">
    <source>
        <dbReference type="SAM" id="SignalP"/>
    </source>
</evidence>
<organism evidence="3 4">
    <name type="scientific">Symbiodinium natans</name>
    <dbReference type="NCBI Taxonomy" id="878477"/>
    <lineage>
        <taxon>Eukaryota</taxon>
        <taxon>Sar</taxon>
        <taxon>Alveolata</taxon>
        <taxon>Dinophyceae</taxon>
        <taxon>Suessiales</taxon>
        <taxon>Symbiodiniaceae</taxon>
        <taxon>Symbiodinium</taxon>
    </lineage>
</organism>
<accession>A0A812PGS0</accession>
<keyword evidence="2" id="KW-0732">Signal</keyword>
<proteinExistence type="predicted"/>
<evidence type="ECO:0000256" key="1">
    <source>
        <dbReference type="SAM" id="MobiDB-lite"/>
    </source>
</evidence>
<feature type="compositionally biased region" description="Polar residues" evidence="1">
    <location>
        <begin position="234"/>
        <end position="247"/>
    </location>
</feature>
<dbReference type="EMBL" id="CAJNDS010002144">
    <property type="protein sequence ID" value="CAE7349738.1"/>
    <property type="molecule type" value="Genomic_DNA"/>
</dbReference>
<feature type="region of interest" description="Disordered" evidence="1">
    <location>
        <begin position="226"/>
        <end position="266"/>
    </location>
</feature>